<dbReference type="VEuPathDB" id="FungiDB:PAAG_08193"/>
<protein>
    <submittedName>
        <fullName evidence="1">Uncharacterized protein</fullName>
    </submittedName>
</protein>
<evidence type="ECO:0000313" key="1">
    <source>
        <dbReference type="EMBL" id="EEH38466.2"/>
    </source>
</evidence>
<organism evidence="1 2">
    <name type="scientific">Paracoccidioides lutzii (strain ATCC MYA-826 / Pb01)</name>
    <name type="common">Paracoccidioides brasiliensis</name>
    <dbReference type="NCBI Taxonomy" id="502779"/>
    <lineage>
        <taxon>Eukaryota</taxon>
        <taxon>Fungi</taxon>
        <taxon>Dikarya</taxon>
        <taxon>Ascomycota</taxon>
        <taxon>Pezizomycotina</taxon>
        <taxon>Eurotiomycetes</taxon>
        <taxon>Eurotiomycetidae</taxon>
        <taxon>Onygenales</taxon>
        <taxon>Ajellomycetaceae</taxon>
        <taxon>Paracoccidioides</taxon>
    </lineage>
</organism>
<keyword evidence="2" id="KW-1185">Reference proteome</keyword>
<name>C1HBQ2_PARBA</name>
<dbReference type="AlphaFoldDB" id="C1HBQ2"/>
<evidence type="ECO:0000313" key="2">
    <source>
        <dbReference type="Proteomes" id="UP000002059"/>
    </source>
</evidence>
<reference evidence="1 2" key="1">
    <citation type="journal article" date="2011" name="PLoS Genet.">
        <title>Comparative genomic analysis of human fungal pathogens causing paracoccidioidomycosis.</title>
        <authorList>
            <person name="Desjardins C.A."/>
            <person name="Champion M.D."/>
            <person name="Holder J.W."/>
            <person name="Muszewska A."/>
            <person name="Goldberg J."/>
            <person name="Bailao A.M."/>
            <person name="Brigido M.M."/>
            <person name="Ferreira M.E."/>
            <person name="Garcia A.M."/>
            <person name="Grynberg M."/>
            <person name="Gujja S."/>
            <person name="Heiman D.I."/>
            <person name="Henn M.R."/>
            <person name="Kodira C.D."/>
            <person name="Leon-Narvaez H."/>
            <person name="Longo L.V."/>
            <person name="Ma L.J."/>
            <person name="Malavazi I."/>
            <person name="Matsuo A.L."/>
            <person name="Morais F.V."/>
            <person name="Pereira M."/>
            <person name="Rodriguez-Brito S."/>
            <person name="Sakthikumar S."/>
            <person name="Salem-Izacc S.M."/>
            <person name="Sykes S.M."/>
            <person name="Teixeira M.M."/>
            <person name="Vallejo M.C."/>
            <person name="Walter M.E."/>
            <person name="Yandava C."/>
            <person name="Young S."/>
            <person name="Zeng Q."/>
            <person name="Zucker J."/>
            <person name="Felipe M.S."/>
            <person name="Goldman G.H."/>
            <person name="Haas B.J."/>
            <person name="McEwen J.G."/>
            <person name="Nino-Vega G."/>
            <person name="Puccia R."/>
            <person name="San-Blas G."/>
            <person name="Soares C.M."/>
            <person name="Birren B.W."/>
            <person name="Cuomo C.A."/>
        </authorList>
    </citation>
    <scope>NUCLEOTIDE SEQUENCE [LARGE SCALE GENOMIC DNA]</scope>
    <source>
        <strain evidence="2">ATCC MYA-826 / Pb01</strain>
    </source>
</reference>
<sequence length="275" mass="31330">MQRKITNAYSCGGKMAELKRQRIAQVDGGADLESRAETHNSYGTHDSDTTRTLDTTLARSTCRPDQQQTPAELEQGGMMIVPGIIVSWMLSDGARKRGDRIRLWLAIHDSRGLEPNYQREEVEVRGRENKTLARKLCDNKRHPWIAYPETTYSKRTRSATCAIPPLRTMYLVERPWLFWYHPGSTSFYDVEIAFWKAIKFLLAFLYPPSNFLAVAGTVGTLAVKTLRNEAETLPRVYPSQLQQDQLCVVALRLLPFEAILAHPPLLFPSKALRPR</sequence>
<proteinExistence type="predicted"/>
<dbReference type="HOGENOM" id="CLU_1012296_0_0_1"/>
<dbReference type="Proteomes" id="UP000002059">
    <property type="component" value="Partially assembled WGS sequence"/>
</dbReference>
<gene>
    <name evidence="1" type="ORF">PAAG_08193</name>
</gene>
<dbReference type="KEGG" id="pbl:PAAG_08193"/>
<dbReference type="EMBL" id="KN294021">
    <property type="protein sequence ID" value="EEH38466.2"/>
    <property type="molecule type" value="Genomic_DNA"/>
</dbReference>
<accession>C1HBQ2</accession>
<dbReference type="RefSeq" id="XP_002789939.2">
    <property type="nucleotide sequence ID" value="XM_002789893.2"/>
</dbReference>
<dbReference type="GeneID" id="9093100"/>